<dbReference type="InterPro" id="IPR006860">
    <property type="entry name" value="FecR"/>
</dbReference>
<keyword evidence="5" id="KW-1185">Reference proteome</keyword>
<sequence length="396" mass="44692">MLEKDLVQLLHQESFLNYCFGRDDHDVRHWKQWVEEHPEDALQIEELRRTVMMMAKTSQEMLRDRHFEELQQKMAGVPMLPAKKKSFWKISYAAAAAVLIMAAGVALFYLRGENRVQNNVIAQKKEIKPGSNKAILTLANGKKIVLTDSVNGQIAVQAGIKISKTAQGQIIYELSDSGVGDNASAPVFNTVEAPTGGQWEVVLPDRSKVWLNARSSLTYPTYFAGNERRVALKGEAYFEITHNETMPFRVTSKTQTVEVLGTHFNIMAYDNEQLMKTTLLQGSVRISDHGRTRILVPGEQAQVSDGALQVTSDVDIEDVVSWKNGYFKFNESLESIMRKVARWYDVDVVYANNTDPSVRFGGKISRYKNLASALKIMELTGNIHFKVEGRRVTVMQ</sequence>
<dbReference type="OrthoDB" id="629393at2"/>
<keyword evidence="1" id="KW-0472">Membrane</keyword>
<evidence type="ECO:0000259" key="2">
    <source>
        <dbReference type="Pfam" id="PF04773"/>
    </source>
</evidence>
<dbReference type="Gene3D" id="2.60.120.1440">
    <property type="match status" value="1"/>
</dbReference>
<organism evidence="4 5">
    <name type="scientific">Mucilaginibacter yixingensis</name>
    <dbReference type="NCBI Taxonomy" id="1295612"/>
    <lineage>
        <taxon>Bacteria</taxon>
        <taxon>Pseudomonadati</taxon>
        <taxon>Bacteroidota</taxon>
        <taxon>Sphingobacteriia</taxon>
        <taxon>Sphingobacteriales</taxon>
        <taxon>Sphingobacteriaceae</taxon>
        <taxon>Mucilaginibacter</taxon>
    </lineage>
</organism>
<dbReference type="Pfam" id="PF16344">
    <property type="entry name" value="FecR_C"/>
    <property type="match status" value="1"/>
</dbReference>
<accession>A0A2T5JFA8</accession>
<dbReference type="Pfam" id="PF04773">
    <property type="entry name" value="FecR"/>
    <property type="match status" value="1"/>
</dbReference>
<feature type="domain" description="FecR protein" evidence="2">
    <location>
        <begin position="190"/>
        <end position="285"/>
    </location>
</feature>
<comment type="caution">
    <text evidence="4">The sequence shown here is derived from an EMBL/GenBank/DDBJ whole genome shotgun (WGS) entry which is preliminary data.</text>
</comment>
<dbReference type="EMBL" id="QAOQ01000001">
    <property type="protein sequence ID" value="PTR01111.1"/>
    <property type="molecule type" value="Genomic_DNA"/>
</dbReference>
<feature type="domain" description="Protein FecR C-terminal" evidence="3">
    <location>
        <begin position="330"/>
        <end position="394"/>
    </location>
</feature>
<dbReference type="Gene3D" id="3.55.50.30">
    <property type="match status" value="1"/>
</dbReference>
<gene>
    <name evidence="4" type="ORF">C8P68_101343</name>
</gene>
<dbReference type="AlphaFoldDB" id="A0A2T5JFA8"/>
<evidence type="ECO:0000259" key="3">
    <source>
        <dbReference type="Pfam" id="PF16344"/>
    </source>
</evidence>
<protein>
    <submittedName>
        <fullName evidence="4">FecR family protein</fullName>
    </submittedName>
</protein>
<dbReference type="RefSeq" id="WP_107826533.1">
    <property type="nucleotide sequence ID" value="NZ_CP160205.1"/>
</dbReference>
<evidence type="ECO:0000313" key="4">
    <source>
        <dbReference type="EMBL" id="PTR01111.1"/>
    </source>
</evidence>
<evidence type="ECO:0000256" key="1">
    <source>
        <dbReference type="SAM" id="Phobius"/>
    </source>
</evidence>
<keyword evidence="1" id="KW-1133">Transmembrane helix</keyword>
<dbReference type="PANTHER" id="PTHR30273:SF2">
    <property type="entry name" value="PROTEIN FECR"/>
    <property type="match status" value="1"/>
</dbReference>
<reference evidence="4 5" key="1">
    <citation type="submission" date="2018-04" db="EMBL/GenBank/DDBJ databases">
        <title>Genomic Encyclopedia of Archaeal and Bacterial Type Strains, Phase II (KMG-II): from individual species to whole genera.</title>
        <authorList>
            <person name="Goeker M."/>
        </authorList>
    </citation>
    <scope>NUCLEOTIDE SEQUENCE [LARGE SCALE GENOMIC DNA]</scope>
    <source>
        <strain evidence="4 5">DSM 26809</strain>
    </source>
</reference>
<feature type="transmembrane region" description="Helical" evidence="1">
    <location>
        <begin position="90"/>
        <end position="110"/>
    </location>
</feature>
<proteinExistence type="predicted"/>
<dbReference type="GO" id="GO:0016989">
    <property type="term" value="F:sigma factor antagonist activity"/>
    <property type="evidence" value="ECO:0007669"/>
    <property type="project" value="TreeGrafter"/>
</dbReference>
<keyword evidence="1" id="KW-0812">Transmembrane</keyword>
<dbReference type="InterPro" id="IPR012373">
    <property type="entry name" value="Ferrdict_sens_TM"/>
</dbReference>
<dbReference type="Proteomes" id="UP000244168">
    <property type="component" value="Unassembled WGS sequence"/>
</dbReference>
<name>A0A2T5JFA8_9SPHI</name>
<dbReference type="PANTHER" id="PTHR30273">
    <property type="entry name" value="PERIPLASMIC SIGNAL SENSOR AND SIGMA FACTOR ACTIVATOR FECR-RELATED"/>
    <property type="match status" value="1"/>
</dbReference>
<evidence type="ECO:0000313" key="5">
    <source>
        <dbReference type="Proteomes" id="UP000244168"/>
    </source>
</evidence>
<dbReference type="InterPro" id="IPR032508">
    <property type="entry name" value="FecR_C"/>
</dbReference>